<dbReference type="SUPFAM" id="SSF82171">
    <property type="entry name" value="DPP6 N-terminal domain-like"/>
    <property type="match status" value="1"/>
</dbReference>
<reference evidence="1" key="2">
    <citation type="submission" date="2020-09" db="EMBL/GenBank/DDBJ databases">
        <authorList>
            <person name="Sun Q."/>
            <person name="Zhou Y."/>
        </authorList>
    </citation>
    <scope>NUCLEOTIDE SEQUENCE</scope>
    <source>
        <strain evidence="1">CGMCC 4.7430</strain>
    </source>
</reference>
<evidence type="ECO:0000313" key="1">
    <source>
        <dbReference type="EMBL" id="GGP05392.1"/>
    </source>
</evidence>
<proteinExistence type="predicted"/>
<dbReference type="AlphaFoldDB" id="A0A918E444"/>
<organism evidence="1 2">
    <name type="scientific">Nonomuraea glycinis</name>
    <dbReference type="NCBI Taxonomy" id="2047744"/>
    <lineage>
        <taxon>Bacteria</taxon>
        <taxon>Bacillati</taxon>
        <taxon>Actinomycetota</taxon>
        <taxon>Actinomycetes</taxon>
        <taxon>Streptosporangiales</taxon>
        <taxon>Streptosporangiaceae</taxon>
        <taxon>Nonomuraea</taxon>
    </lineage>
</organism>
<comment type="caution">
    <text evidence="1">The sequence shown here is derived from an EMBL/GenBank/DDBJ whole genome shotgun (WGS) entry which is preliminary data.</text>
</comment>
<dbReference type="RefSeq" id="WP_189138663.1">
    <property type="nucleotide sequence ID" value="NZ_BMNK01000003.1"/>
</dbReference>
<evidence type="ECO:0008006" key="3">
    <source>
        <dbReference type="Google" id="ProtNLM"/>
    </source>
</evidence>
<evidence type="ECO:0000313" key="2">
    <source>
        <dbReference type="Proteomes" id="UP000660745"/>
    </source>
</evidence>
<gene>
    <name evidence="1" type="ORF">GCM10012278_24740</name>
</gene>
<dbReference type="InterPro" id="IPR015943">
    <property type="entry name" value="WD40/YVTN_repeat-like_dom_sf"/>
</dbReference>
<protein>
    <recommendedName>
        <fullName evidence="3">WD40 repeat domain-containing protein</fullName>
    </recommendedName>
</protein>
<reference evidence="1" key="1">
    <citation type="journal article" date="2014" name="Int. J. Syst. Evol. Microbiol.">
        <title>Complete genome sequence of Corynebacterium casei LMG S-19264T (=DSM 44701T), isolated from a smear-ripened cheese.</title>
        <authorList>
            <consortium name="US DOE Joint Genome Institute (JGI-PGF)"/>
            <person name="Walter F."/>
            <person name="Albersmeier A."/>
            <person name="Kalinowski J."/>
            <person name="Ruckert C."/>
        </authorList>
    </citation>
    <scope>NUCLEOTIDE SEQUENCE</scope>
    <source>
        <strain evidence="1">CGMCC 4.7430</strain>
    </source>
</reference>
<dbReference type="Proteomes" id="UP000660745">
    <property type="component" value="Unassembled WGS sequence"/>
</dbReference>
<name>A0A918E444_9ACTN</name>
<sequence length="337" mass="36967">MQYAFIPEGSECHSWPSRRIDEETKPPLIGCTERRLHVNFKSGDGRRDIGTPYGAGCGGYRGGVSVGDDDCSGDIPLYDAASQVELSENKRRGIALQVSRDGHRVAYLSKKYMRFMSWDLPTAQLKAISPRLDTAQALDEVRDLAISPDGKFFAVSFAGAQPRLLVTEFATGQTITIPGFCSILGMSRGASRIATQKTCTEFDTGSREILLKRDGAVLGEWSAVDFPGYLSPDGRSMLAILPEVSEDGDEYAVIRDAMTGKVTRKLKLDLLSEPSDAIEHAWLTNDEYIIEAETPEPDGSFGYYRFNVKTGASHRIRDLGLNPGESISLGIVFARDH</sequence>
<dbReference type="EMBL" id="BMNK01000003">
    <property type="protein sequence ID" value="GGP05392.1"/>
    <property type="molecule type" value="Genomic_DNA"/>
</dbReference>
<dbReference type="Gene3D" id="2.130.10.10">
    <property type="entry name" value="YVTN repeat-like/Quinoprotein amine dehydrogenase"/>
    <property type="match status" value="1"/>
</dbReference>
<accession>A0A918E444</accession>
<keyword evidence="2" id="KW-1185">Reference proteome</keyword>